<dbReference type="Pfam" id="PF01408">
    <property type="entry name" value="GFO_IDH_MocA"/>
    <property type="match status" value="1"/>
</dbReference>
<protein>
    <submittedName>
        <fullName evidence="5">Unannotated protein</fullName>
    </submittedName>
</protein>
<proteinExistence type="inferred from homology"/>
<comment type="similarity">
    <text evidence="1">Belongs to the Gfo/Idh/MocA family.</text>
</comment>
<evidence type="ECO:0000259" key="4">
    <source>
        <dbReference type="Pfam" id="PF22725"/>
    </source>
</evidence>
<dbReference type="Gene3D" id="3.40.50.720">
    <property type="entry name" value="NAD(P)-binding Rossmann-like Domain"/>
    <property type="match status" value="1"/>
</dbReference>
<dbReference type="EMBL" id="CAEZVQ010000092">
    <property type="protein sequence ID" value="CAB4638082.1"/>
    <property type="molecule type" value="Genomic_DNA"/>
</dbReference>
<dbReference type="SUPFAM" id="SSF51735">
    <property type="entry name" value="NAD(P)-binding Rossmann-fold domains"/>
    <property type="match status" value="1"/>
</dbReference>
<name>A0A6J6JLX2_9ZZZZ</name>
<sequence>MTVRWGFIGAGYVASRAMAPAVHAASGAELYAVASRDAARSGELEPAVVHDSYRALIEDPNVDAVYISLTNVQHKEWVIAALEAGKHVLCEKPLALNADEVRSMNAVAERHQRLLVEAVWTRWQPRMKRMAQVIQRGDLGDIQSISSAFTFKGDLTGNYRSDPTMGGGALLDVGCYQAHLWMMLLGETIDYSIESVERTEGPTGIDLTTSVQASLNRSIHADALCSFDMAPEQRISVTGSTAAMRTGDGEAFTLWKQDATLVIGDTVETFAPDDAFSLMVQDVSAAIRGENSEVFLALSSLRVAEILDSIHTTKK</sequence>
<dbReference type="AlphaFoldDB" id="A0A6J6JLX2"/>
<dbReference type="InterPro" id="IPR055170">
    <property type="entry name" value="GFO_IDH_MocA-like_dom"/>
</dbReference>
<reference evidence="5" key="1">
    <citation type="submission" date="2020-05" db="EMBL/GenBank/DDBJ databases">
        <authorList>
            <person name="Chiriac C."/>
            <person name="Salcher M."/>
            <person name="Ghai R."/>
            <person name="Kavagutti S V."/>
        </authorList>
    </citation>
    <scope>NUCLEOTIDE SEQUENCE</scope>
</reference>
<dbReference type="SUPFAM" id="SSF55347">
    <property type="entry name" value="Glyceraldehyde-3-phosphate dehydrogenase-like, C-terminal domain"/>
    <property type="match status" value="1"/>
</dbReference>
<dbReference type="PANTHER" id="PTHR22604">
    <property type="entry name" value="OXIDOREDUCTASES"/>
    <property type="match status" value="1"/>
</dbReference>
<feature type="domain" description="Gfo/Idh/MocA-like oxidoreductase N-terminal" evidence="3">
    <location>
        <begin position="3"/>
        <end position="115"/>
    </location>
</feature>
<keyword evidence="2" id="KW-0560">Oxidoreductase</keyword>
<evidence type="ECO:0000259" key="3">
    <source>
        <dbReference type="Pfam" id="PF01408"/>
    </source>
</evidence>
<dbReference type="Pfam" id="PF22725">
    <property type="entry name" value="GFO_IDH_MocA_C3"/>
    <property type="match status" value="1"/>
</dbReference>
<evidence type="ECO:0000256" key="1">
    <source>
        <dbReference type="ARBA" id="ARBA00010928"/>
    </source>
</evidence>
<dbReference type="InterPro" id="IPR000683">
    <property type="entry name" value="Gfo/Idh/MocA-like_OxRdtase_N"/>
</dbReference>
<feature type="domain" description="GFO/IDH/MocA-like oxidoreductase" evidence="4">
    <location>
        <begin position="128"/>
        <end position="243"/>
    </location>
</feature>
<evidence type="ECO:0000313" key="5">
    <source>
        <dbReference type="EMBL" id="CAB4638082.1"/>
    </source>
</evidence>
<accession>A0A6J6JLX2</accession>
<dbReference type="InterPro" id="IPR050984">
    <property type="entry name" value="Gfo/Idh/MocA_domain"/>
</dbReference>
<organism evidence="5">
    <name type="scientific">freshwater metagenome</name>
    <dbReference type="NCBI Taxonomy" id="449393"/>
    <lineage>
        <taxon>unclassified sequences</taxon>
        <taxon>metagenomes</taxon>
        <taxon>ecological metagenomes</taxon>
    </lineage>
</organism>
<dbReference type="InterPro" id="IPR036291">
    <property type="entry name" value="NAD(P)-bd_dom_sf"/>
</dbReference>
<gene>
    <name evidence="5" type="ORF">UFOPK2086_00756</name>
</gene>
<dbReference type="PANTHER" id="PTHR22604:SF105">
    <property type="entry name" value="TRANS-1,2-DIHYDROBENZENE-1,2-DIOL DEHYDROGENASE"/>
    <property type="match status" value="1"/>
</dbReference>
<dbReference type="GO" id="GO:0016491">
    <property type="term" value="F:oxidoreductase activity"/>
    <property type="evidence" value="ECO:0007669"/>
    <property type="project" value="UniProtKB-KW"/>
</dbReference>
<dbReference type="Gene3D" id="3.30.360.10">
    <property type="entry name" value="Dihydrodipicolinate Reductase, domain 2"/>
    <property type="match status" value="1"/>
</dbReference>
<dbReference type="GO" id="GO:0000166">
    <property type="term" value="F:nucleotide binding"/>
    <property type="evidence" value="ECO:0007669"/>
    <property type="project" value="InterPro"/>
</dbReference>
<evidence type="ECO:0000256" key="2">
    <source>
        <dbReference type="ARBA" id="ARBA00023002"/>
    </source>
</evidence>